<reference evidence="3 4" key="1">
    <citation type="submission" date="2020-04" db="EMBL/GenBank/DDBJ databases">
        <title>Perkinsus olseni comparative genomics.</title>
        <authorList>
            <person name="Bogema D.R."/>
        </authorList>
    </citation>
    <scope>NUCLEOTIDE SEQUENCE [LARGE SCALE GENOMIC DNA]</scope>
    <source>
        <strain evidence="1">ATCC PRA-179</strain>
        <strain evidence="2">ATCC PRA-31</strain>
    </source>
</reference>
<evidence type="ECO:0000313" key="1">
    <source>
        <dbReference type="EMBL" id="KAF4669532.1"/>
    </source>
</evidence>
<dbReference type="EMBL" id="JABANN010000021">
    <property type="protein sequence ID" value="KAF4675019.1"/>
    <property type="molecule type" value="Genomic_DNA"/>
</dbReference>
<dbReference type="Proteomes" id="UP000572268">
    <property type="component" value="Unassembled WGS sequence"/>
</dbReference>
<dbReference type="AlphaFoldDB" id="A0A7J6MTV6"/>
<proteinExistence type="predicted"/>
<protein>
    <submittedName>
        <fullName evidence="2">Uncharacterized protein</fullName>
    </submittedName>
</protein>
<name>A0A7J6MTV6_PEROL</name>
<organism evidence="2 4">
    <name type="scientific">Perkinsus olseni</name>
    <name type="common">Perkinsus atlanticus</name>
    <dbReference type="NCBI Taxonomy" id="32597"/>
    <lineage>
        <taxon>Eukaryota</taxon>
        <taxon>Sar</taxon>
        <taxon>Alveolata</taxon>
        <taxon>Perkinsozoa</taxon>
        <taxon>Perkinsea</taxon>
        <taxon>Perkinsida</taxon>
        <taxon>Perkinsidae</taxon>
        <taxon>Perkinsus</taxon>
    </lineage>
</organism>
<gene>
    <name evidence="2" type="ORF">FOL46_003187</name>
    <name evidence="1" type="ORF">FOZ61_003766</name>
</gene>
<dbReference type="Proteomes" id="UP000570595">
    <property type="component" value="Unassembled WGS sequence"/>
</dbReference>
<evidence type="ECO:0000313" key="2">
    <source>
        <dbReference type="EMBL" id="KAF4675019.1"/>
    </source>
</evidence>
<evidence type="ECO:0000313" key="3">
    <source>
        <dbReference type="Proteomes" id="UP000570595"/>
    </source>
</evidence>
<evidence type="ECO:0000313" key="4">
    <source>
        <dbReference type="Proteomes" id="UP000572268"/>
    </source>
</evidence>
<dbReference type="EMBL" id="JABAHT010000022">
    <property type="protein sequence ID" value="KAF4669532.1"/>
    <property type="molecule type" value="Genomic_DNA"/>
</dbReference>
<accession>A0A7J6MTV6</accession>
<sequence>MKIQINFLNHSSAPESPNVTVEISGTVGLSFWFEEDVYVKWTMDAGDGIMYSHDDLGLTTFTLKAWVFAYLTGAAAGVAKSPVADLFSVQHVLVMRLGDAFFFTGNIRAQGAYLTTASIQQGFDKHERFLYAEIYD</sequence>
<comment type="caution">
    <text evidence="2">The sequence shown here is derived from an EMBL/GenBank/DDBJ whole genome shotgun (WGS) entry which is preliminary data.</text>
</comment>